<reference evidence="1" key="1">
    <citation type="submission" date="2023-06" db="EMBL/GenBank/DDBJ databases">
        <title>Conoideocrella luteorostrata (Hypocreales: Clavicipitaceae), a potential biocontrol fungus for elongate hemlock scale in United States Christmas tree production areas.</title>
        <authorList>
            <person name="Barrett H."/>
            <person name="Lovett B."/>
            <person name="Macias A.M."/>
            <person name="Stajich J.E."/>
            <person name="Kasson M.T."/>
        </authorList>
    </citation>
    <scope>NUCLEOTIDE SEQUENCE</scope>
    <source>
        <strain evidence="1">ARSEF 14590</strain>
    </source>
</reference>
<dbReference type="EMBL" id="JASWJB010000016">
    <property type="protein sequence ID" value="KAK2612474.1"/>
    <property type="molecule type" value="Genomic_DNA"/>
</dbReference>
<evidence type="ECO:0000313" key="1">
    <source>
        <dbReference type="EMBL" id="KAK2612474.1"/>
    </source>
</evidence>
<name>A0AAJ0CWW7_9HYPO</name>
<dbReference type="Gene3D" id="3.40.50.12780">
    <property type="entry name" value="N-terminal domain of ligase-like"/>
    <property type="match status" value="1"/>
</dbReference>
<dbReference type="PANTHER" id="PTHR43845">
    <property type="entry name" value="BLR5969 PROTEIN"/>
    <property type="match status" value="1"/>
</dbReference>
<evidence type="ECO:0008006" key="3">
    <source>
        <dbReference type="Google" id="ProtNLM"/>
    </source>
</evidence>
<evidence type="ECO:0000313" key="2">
    <source>
        <dbReference type="Proteomes" id="UP001251528"/>
    </source>
</evidence>
<dbReference type="SUPFAM" id="SSF56801">
    <property type="entry name" value="Acetyl-CoA synthetase-like"/>
    <property type="match status" value="1"/>
</dbReference>
<sequence length="465" mass="52251">MTLQNYPLQKVLAVAKIHPFYKPAVQYPPDLETIRTIQEQSAEEQSTSAAFKSQPLLHKKDLYTSIERLVNDTSPQNTYRHNVYASITGGGFGAKPLFFGTDVQENRRHRAQFGELLRATGVVSHGDWILTTHCSGELYRSLDLMLEILENGGASVLSAGNHMSPEEVIHLLIKYHINVLTSDSSQVAQIIFNISRLPQESRDLLKLDKIIYTSEVLTAAQRAHIKAVLGNNVKICSVMGSAEAGPWALSNPDLTGEEIRPGEADFIFDTRAMLVEILSPSLAEGDSDPDPVPEGQNGIVVQTSLSRLRNPLVRYNTGDIGSLRPLPTQAKSLLPEDYWPFLRVLRFQGRDRRFSFDWDGEYLNFADLTALMNNEDCGVLQWQVILDKLPQSLESTLEIRLLRSSQTDGLLSEKDLTERIRTFVHAYSANDHRFRLTLVHNLDGFERSATGRKVVKFIDRYCDAV</sequence>
<comment type="caution">
    <text evidence="1">The sequence shown here is derived from an EMBL/GenBank/DDBJ whole genome shotgun (WGS) entry which is preliminary data.</text>
</comment>
<gene>
    <name evidence="1" type="ORF">QQS21_001578</name>
</gene>
<proteinExistence type="predicted"/>
<dbReference type="PANTHER" id="PTHR43845:SF1">
    <property type="entry name" value="BLR5969 PROTEIN"/>
    <property type="match status" value="1"/>
</dbReference>
<dbReference type="AlphaFoldDB" id="A0AAJ0CWW7"/>
<dbReference type="InterPro" id="IPR042099">
    <property type="entry name" value="ANL_N_sf"/>
</dbReference>
<protein>
    <recommendedName>
        <fullName evidence="3">AMP-dependent synthetase/ligase domain-containing protein</fullName>
    </recommendedName>
</protein>
<organism evidence="1 2">
    <name type="scientific">Conoideocrella luteorostrata</name>
    <dbReference type="NCBI Taxonomy" id="1105319"/>
    <lineage>
        <taxon>Eukaryota</taxon>
        <taxon>Fungi</taxon>
        <taxon>Dikarya</taxon>
        <taxon>Ascomycota</taxon>
        <taxon>Pezizomycotina</taxon>
        <taxon>Sordariomycetes</taxon>
        <taxon>Hypocreomycetidae</taxon>
        <taxon>Hypocreales</taxon>
        <taxon>Clavicipitaceae</taxon>
        <taxon>Conoideocrella</taxon>
    </lineage>
</organism>
<dbReference type="Proteomes" id="UP001251528">
    <property type="component" value="Unassembled WGS sequence"/>
</dbReference>
<keyword evidence="2" id="KW-1185">Reference proteome</keyword>
<accession>A0AAJ0CWW7</accession>